<accession>A0A6P7K449</accession>
<evidence type="ECO:0000256" key="19">
    <source>
        <dbReference type="ARBA" id="ARBA00057179"/>
    </source>
</evidence>
<feature type="region of interest" description="Disordered" evidence="23">
    <location>
        <begin position="450"/>
        <end position="547"/>
    </location>
</feature>
<dbReference type="GO" id="GO:0005737">
    <property type="term" value="C:cytoplasm"/>
    <property type="evidence" value="ECO:0007669"/>
    <property type="project" value="UniProtKB-SubCell"/>
</dbReference>
<comment type="subunit">
    <text evidence="20">May form homooligomers. Interacts with CREBBP/CBP, EED/WAIT1, EP300/P300, NCOA6/PRIP, PPARBP/PBP and SMN.</text>
</comment>
<evidence type="ECO:0000256" key="16">
    <source>
        <dbReference type="ARBA" id="ARBA00048763"/>
    </source>
</evidence>
<comment type="similarity">
    <text evidence="13">Belongs to the methyltransferase superfamily. Trimethylguanosine synthase family.</text>
</comment>
<keyword evidence="8" id="KW-0808">Transferase</keyword>
<keyword evidence="6" id="KW-0597">Phosphoprotein</keyword>
<dbReference type="GeneID" id="114450303"/>
<evidence type="ECO:0000256" key="11">
    <source>
        <dbReference type="ARBA" id="ARBA00023163"/>
    </source>
</evidence>
<keyword evidence="24" id="KW-1185">Reference proteome</keyword>
<evidence type="ECO:0000256" key="10">
    <source>
        <dbReference type="ARBA" id="ARBA00023015"/>
    </source>
</evidence>
<comment type="function">
    <text evidence="19">Catalyzes the 2 serial methylation steps for the conversion of the 7-monomethylguanosine (m(7)G) caps of snRNAs and snoRNAs to a 2,2,7-trimethylguanosine (m(2,2,7)G) cap structure. The enzyme is specific for guanine, and N7 methylation must precede N2 methylation. Hypermethylation of the m7G cap of U snRNAs leads to their concentration in nuclear foci, their colocalization with coilin and the formation of canonical Cajal bodies (CBs). Plays a role in transcriptional regulation.</text>
</comment>
<comment type="catalytic activity">
    <reaction evidence="14">
        <text>a 5'-end (N(2),N(7)-dimethyl 5'-triphosphoguanosine)-ribonucleoside in snoRNA + S-adenosyl-L-methionine = a 5'-end (N(2),N(2),N(7)-trimethyl 5'-triphosphoguanosine)-ribonucleoside in snoRNA + S-adenosyl-L-homocysteine + H(+)</text>
        <dbReference type="Rhea" id="RHEA:78507"/>
        <dbReference type="Rhea" id="RHEA-COMP:19088"/>
        <dbReference type="Rhea" id="RHEA-COMP:19090"/>
        <dbReference type="ChEBI" id="CHEBI:15378"/>
        <dbReference type="ChEBI" id="CHEBI:57856"/>
        <dbReference type="ChEBI" id="CHEBI:59789"/>
        <dbReference type="ChEBI" id="CHEBI:167623"/>
        <dbReference type="ChEBI" id="CHEBI:172880"/>
    </reaction>
    <physiologicalReaction direction="left-to-right" evidence="14">
        <dbReference type="Rhea" id="RHEA:78508"/>
    </physiologicalReaction>
</comment>
<evidence type="ECO:0000256" key="21">
    <source>
        <dbReference type="ARBA" id="ARBA00079339"/>
    </source>
</evidence>
<gene>
    <name evidence="25" type="primary">tgs1</name>
</gene>
<dbReference type="CTD" id="96764"/>
<feature type="compositionally biased region" description="Basic and acidic residues" evidence="23">
    <location>
        <begin position="114"/>
        <end position="135"/>
    </location>
</feature>
<comment type="catalytic activity">
    <reaction evidence="17">
        <text>a 5'-end (N(7)-methyl 5'-triphosphoguanosine)-ribonucleoside in snRNA + S-adenosyl-L-methionine = a 5'-end (N(2),N(7)-dimethyl 5'-triphosphoguanosine)-ribonucleoside in snRNA + S-adenosyl-L-homocysteine + H(+)</text>
        <dbReference type="Rhea" id="RHEA:78471"/>
        <dbReference type="Rhea" id="RHEA-COMP:19085"/>
        <dbReference type="Rhea" id="RHEA-COMP:19087"/>
        <dbReference type="ChEBI" id="CHEBI:15378"/>
        <dbReference type="ChEBI" id="CHEBI:57856"/>
        <dbReference type="ChEBI" id="CHEBI:59789"/>
        <dbReference type="ChEBI" id="CHEBI:156461"/>
        <dbReference type="ChEBI" id="CHEBI:172880"/>
    </reaction>
    <physiologicalReaction direction="left-to-right" evidence="17">
        <dbReference type="Rhea" id="RHEA:78472"/>
    </physiologicalReaction>
</comment>
<evidence type="ECO:0000256" key="8">
    <source>
        <dbReference type="ARBA" id="ARBA00022679"/>
    </source>
</evidence>
<reference evidence="25" key="1">
    <citation type="submission" date="2025-08" db="UniProtKB">
        <authorList>
            <consortium name="RefSeq"/>
        </authorList>
    </citation>
    <scope>IDENTIFICATION</scope>
</reference>
<comment type="catalytic activity">
    <reaction evidence="16">
        <text>a 5'-end (N(2),N(7)-dimethyl 5'-triphosphoguanosine)-ribonucleoside in snRNA + S-adenosyl-L-methionine = a 5'-end (N(2),N(2),N(7)-trimethyl 5'-triphosphoguanosine)-ribonucleoside in snRNA + S-adenosyl-L-homocysteine + H(+)</text>
        <dbReference type="Rhea" id="RHEA:78479"/>
        <dbReference type="Rhea" id="RHEA-COMP:19087"/>
        <dbReference type="Rhea" id="RHEA-COMP:19089"/>
        <dbReference type="ChEBI" id="CHEBI:15378"/>
        <dbReference type="ChEBI" id="CHEBI:57856"/>
        <dbReference type="ChEBI" id="CHEBI:59789"/>
        <dbReference type="ChEBI" id="CHEBI:167623"/>
        <dbReference type="ChEBI" id="CHEBI:172880"/>
    </reaction>
    <physiologicalReaction direction="left-to-right" evidence="16">
        <dbReference type="Rhea" id="RHEA:78480"/>
    </physiologicalReaction>
</comment>
<evidence type="ECO:0000256" key="9">
    <source>
        <dbReference type="ARBA" id="ARBA00022691"/>
    </source>
</evidence>
<evidence type="ECO:0000256" key="1">
    <source>
        <dbReference type="ARBA" id="ARBA00004408"/>
    </source>
</evidence>
<evidence type="ECO:0000256" key="12">
    <source>
        <dbReference type="ARBA" id="ARBA00023242"/>
    </source>
</evidence>
<evidence type="ECO:0000313" key="24">
    <source>
        <dbReference type="Proteomes" id="UP000515145"/>
    </source>
</evidence>
<protein>
    <recommendedName>
        <fullName evidence="4">Trimethylguanosine synthase</fullName>
    </recommendedName>
    <alternativeName>
        <fullName evidence="18">Cap-specific guanine-N(2) methyltransferase</fullName>
    </alternativeName>
    <alternativeName>
        <fullName evidence="21">Nuclear receptor coactivator 6-interacting protein</fullName>
    </alternativeName>
    <alternativeName>
        <fullName evidence="22">PRIP-interacting protein with methyltransferase motif</fullName>
    </alternativeName>
</protein>
<proteinExistence type="inferred from homology"/>
<feature type="compositionally biased region" description="Acidic residues" evidence="23">
    <location>
        <begin position="450"/>
        <end position="470"/>
    </location>
</feature>
<sequence length="767" mass="86729">MMLERSRVTVMADVIFAIRNSNEREDKIHCRCSRAFVQDRELYRSDNRLLFSNLTDIEIREYEEEGQDEAQEVVLDEETRLMASMGLPVAFVSSSDRRRARKSLDTFWEEPAEEDKGERDQFDNKATENETHDPPVDATEGLQDVGWETYWVQHGETLLWSSWLQKYPETENSGDLSTVTAPWNSPATKAAWDTHATETYYSYWEQYSYWAAQGWTTEVPVCSGITDREQADKVDGIQAYSEEQTVAGNLQKEEDVKSLNDKFGQSFTLEEGWNCVISSETDSEYVNVTDGANHSEEEQCGSNGPSDGGSDCKRPAASSQHNTTGQTDSQKTADRPQGSGNKMSDKEDDENNDEPPGGRRTQVKRSHELDVEECPHLTAKHAWSKLGLKHNKEPRFTKVLSFKVPKHESKRVVCRTSKHSKDIKQPLSQANTSLYKVQTFLQKVQREAEMIQDEPCDIGDEGTPEDDPSLQEEVKGKQEKSKEMRGDDEKEEGTACNLQTERGKCVSFETGSVDNTRVEQPGDVPLSDIPEGRRVEKPKKKKSKRGMKIPAEMAAEPELAKYWAQRYRLFSRFDEGVKLDREGWFSVTPERIAEHIALRVEQSFPDSELVIDAFCGVGGNAIQFALTGKRVLAVDIDIVRLDMARHNAVVYGVSERIDFLQGDFLQLAPTLRGDVVFLAPPWGGPDYLSAEVFDIRTMMEPDGFEIFRLAKMISDNIVYFLPRNTDMDQIASLAGPGGKVELEQNFLNNKLKTVTAYFGSLIKVESL</sequence>
<evidence type="ECO:0000256" key="4">
    <source>
        <dbReference type="ARBA" id="ARBA00018517"/>
    </source>
</evidence>
<dbReference type="GO" id="GO:0015030">
    <property type="term" value="C:Cajal body"/>
    <property type="evidence" value="ECO:0007669"/>
    <property type="project" value="UniProtKB-SubCell"/>
</dbReference>
<dbReference type="InParanoid" id="A0A6P7K449"/>
<dbReference type="Gene3D" id="3.40.50.150">
    <property type="entry name" value="Vaccinia Virus protein VP39"/>
    <property type="match status" value="1"/>
</dbReference>
<dbReference type="OrthoDB" id="194443at2759"/>
<dbReference type="AlphaFoldDB" id="A0A6P7K449"/>
<feature type="compositionally biased region" description="Polar residues" evidence="23">
    <location>
        <begin position="317"/>
        <end position="330"/>
    </location>
</feature>
<keyword evidence="7" id="KW-0489">Methyltransferase</keyword>
<evidence type="ECO:0000256" key="13">
    <source>
        <dbReference type="ARBA" id="ARBA00025783"/>
    </source>
</evidence>
<evidence type="ECO:0000256" key="6">
    <source>
        <dbReference type="ARBA" id="ARBA00022553"/>
    </source>
</evidence>
<evidence type="ECO:0000313" key="25">
    <source>
        <dbReference type="RefSeq" id="XP_028284123.1"/>
    </source>
</evidence>
<dbReference type="Pfam" id="PF09445">
    <property type="entry name" value="Methyltransf_15"/>
    <property type="match status" value="1"/>
</dbReference>
<dbReference type="PANTHER" id="PTHR14741">
    <property type="entry name" value="S-ADENOSYLMETHIONINE-DEPENDENT METHYLTRANSFERASE RELATED"/>
    <property type="match status" value="1"/>
</dbReference>
<evidence type="ECO:0000256" key="20">
    <source>
        <dbReference type="ARBA" id="ARBA00064494"/>
    </source>
</evidence>
<evidence type="ECO:0000256" key="14">
    <source>
        <dbReference type="ARBA" id="ARBA00047418"/>
    </source>
</evidence>
<keyword evidence="11" id="KW-0804">Transcription</keyword>
<dbReference type="Proteomes" id="UP000515145">
    <property type="component" value="Chromosome 17"/>
</dbReference>
<dbReference type="SUPFAM" id="SSF53335">
    <property type="entry name" value="S-adenosyl-L-methionine-dependent methyltransferases"/>
    <property type="match status" value="1"/>
</dbReference>
<evidence type="ECO:0000256" key="5">
    <source>
        <dbReference type="ARBA" id="ARBA00022490"/>
    </source>
</evidence>
<dbReference type="GO" id="GO:0005730">
    <property type="term" value="C:nucleolus"/>
    <property type="evidence" value="ECO:0007669"/>
    <property type="project" value="UniProtKB-SubCell"/>
</dbReference>
<evidence type="ECO:0000256" key="23">
    <source>
        <dbReference type="SAM" id="MobiDB-lite"/>
    </source>
</evidence>
<feature type="compositionally biased region" description="Basic and acidic residues" evidence="23">
    <location>
        <begin position="472"/>
        <end position="488"/>
    </location>
</feature>
<dbReference type="InterPro" id="IPR019012">
    <property type="entry name" value="RNA_cap_Gua-N2-MeTrfase"/>
</dbReference>
<dbReference type="InterPro" id="IPR029063">
    <property type="entry name" value="SAM-dependent_MTases_sf"/>
</dbReference>
<comment type="catalytic activity">
    <reaction evidence="15">
        <text>a 5'-end (N(7)-methyl 5'-triphosphoguanosine)-ribonucleoside in snoRNA + S-adenosyl-L-methionine = a 5'-end (N(2),N(7)-dimethyl 5'-triphosphoguanosine)-ribonucleoside in snoRNA + S-adenosyl-L-homocysteine + H(+)</text>
        <dbReference type="Rhea" id="RHEA:78475"/>
        <dbReference type="Rhea" id="RHEA-COMP:19086"/>
        <dbReference type="Rhea" id="RHEA-COMP:19088"/>
        <dbReference type="ChEBI" id="CHEBI:15378"/>
        <dbReference type="ChEBI" id="CHEBI:57856"/>
        <dbReference type="ChEBI" id="CHEBI:59789"/>
        <dbReference type="ChEBI" id="CHEBI:156461"/>
        <dbReference type="ChEBI" id="CHEBI:172880"/>
    </reaction>
    <physiologicalReaction direction="left-to-right" evidence="15">
        <dbReference type="Rhea" id="RHEA:78476"/>
    </physiologicalReaction>
</comment>
<keyword evidence="12" id="KW-0539">Nucleus</keyword>
<name>A0A6P7K449_9TELE</name>
<evidence type="ECO:0000256" key="18">
    <source>
        <dbReference type="ARBA" id="ARBA00049790"/>
    </source>
</evidence>
<evidence type="ECO:0000256" key="2">
    <source>
        <dbReference type="ARBA" id="ARBA00004496"/>
    </source>
</evidence>
<dbReference type="GO" id="GO:0071164">
    <property type="term" value="F:RNA cap trimethylguanosine synthase activity"/>
    <property type="evidence" value="ECO:0007669"/>
    <property type="project" value="TreeGrafter"/>
</dbReference>
<keyword evidence="9" id="KW-0949">S-adenosyl-L-methionine</keyword>
<dbReference type="CDD" id="cd02440">
    <property type="entry name" value="AdoMet_MTases"/>
    <property type="match status" value="1"/>
</dbReference>
<evidence type="ECO:0000256" key="15">
    <source>
        <dbReference type="ARBA" id="ARBA00048740"/>
    </source>
</evidence>
<evidence type="ECO:0000256" key="22">
    <source>
        <dbReference type="ARBA" id="ARBA00081504"/>
    </source>
</evidence>
<feature type="compositionally biased region" description="Basic residues" evidence="23">
    <location>
        <begin position="536"/>
        <end position="547"/>
    </location>
</feature>
<keyword evidence="10" id="KW-0805">Transcription regulation</keyword>
<dbReference type="PANTHER" id="PTHR14741:SF32">
    <property type="entry name" value="TRIMETHYLGUANOSINE SYNTHASE"/>
    <property type="match status" value="1"/>
</dbReference>
<evidence type="ECO:0000256" key="17">
    <source>
        <dbReference type="ARBA" id="ARBA00049075"/>
    </source>
</evidence>
<keyword evidence="5" id="KW-0963">Cytoplasm</keyword>
<feature type="region of interest" description="Disordered" evidence="23">
    <location>
        <begin position="293"/>
        <end position="373"/>
    </location>
</feature>
<feature type="region of interest" description="Disordered" evidence="23">
    <location>
        <begin position="104"/>
        <end position="139"/>
    </location>
</feature>
<evidence type="ECO:0000256" key="7">
    <source>
        <dbReference type="ARBA" id="ARBA00022603"/>
    </source>
</evidence>
<comment type="subcellular location">
    <subcellularLocation>
        <location evidence="2">Cytoplasm</location>
    </subcellularLocation>
    <subcellularLocation>
        <location evidence="1">Nucleus</location>
        <location evidence="1">Cajal body</location>
    </subcellularLocation>
    <subcellularLocation>
        <location evidence="3">Nucleus</location>
        <location evidence="3">Nucleolus</location>
    </subcellularLocation>
</comment>
<organism evidence="24 25">
    <name type="scientific">Parambassis ranga</name>
    <name type="common">Indian glassy fish</name>
    <dbReference type="NCBI Taxonomy" id="210632"/>
    <lineage>
        <taxon>Eukaryota</taxon>
        <taxon>Metazoa</taxon>
        <taxon>Chordata</taxon>
        <taxon>Craniata</taxon>
        <taxon>Vertebrata</taxon>
        <taxon>Euteleostomi</taxon>
        <taxon>Actinopterygii</taxon>
        <taxon>Neopterygii</taxon>
        <taxon>Teleostei</taxon>
        <taxon>Neoteleostei</taxon>
        <taxon>Acanthomorphata</taxon>
        <taxon>Ovalentaria</taxon>
        <taxon>Ambassidae</taxon>
        <taxon>Parambassis</taxon>
    </lineage>
</organism>
<dbReference type="FunFam" id="3.40.50.150:FF:000066">
    <property type="entry name" value="Trimethylguanosine synthase 1"/>
    <property type="match status" value="1"/>
</dbReference>
<dbReference type="RefSeq" id="XP_028284123.1">
    <property type="nucleotide sequence ID" value="XM_028428322.1"/>
</dbReference>
<evidence type="ECO:0000256" key="3">
    <source>
        <dbReference type="ARBA" id="ARBA00004604"/>
    </source>
</evidence>